<gene>
    <name evidence="5" type="primary">LOC115221384</name>
</gene>
<dbReference type="CDD" id="cd23163">
    <property type="entry name" value="Prefoldin_2"/>
    <property type="match status" value="1"/>
</dbReference>
<comment type="function">
    <text evidence="3">Binds specifically to cytosolic chaperonin (c-CPN) and transfers target proteins to it. Binds to nascent polypeptide chain and promotes folding in an environment in which there are many competing pathways for nonnative proteins.</text>
</comment>
<evidence type="ECO:0000256" key="1">
    <source>
        <dbReference type="ARBA" id="ARBA00008045"/>
    </source>
</evidence>
<dbReference type="Gene3D" id="1.10.287.370">
    <property type="match status" value="1"/>
</dbReference>
<keyword evidence="4" id="KW-1185">Reference proteome</keyword>
<evidence type="ECO:0000256" key="2">
    <source>
        <dbReference type="ARBA" id="ARBA00023186"/>
    </source>
</evidence>
<dbReference type="SUPFAM" id="SSF46579">
    <property type="entry name" value="Prefoldin"/>
    <property type="match status" value="1"/>
</dbReference>
<dbReference type="GO" id="GO:0006457">
    <property type="term" value="P:protein folding"/>
    <property type="evidence" value="ECO:0007669"/>
    <property type="project" value="InterPro"/>
</dbReference>
<dbReference type="PANTHER" id="PTHR13303">
    <property type="entry name" value="PREFOLDIN SUBUNIT 2"/>
    <property type="match status" value="1"/>
</dbReference>
<proteinExistence type="inferred from homology"/>
<name>A0A6P7TAR4_9MOLL</name>
<dbReference type="RefSeq" id="XP_029647420.1">
    <property type="nucleotide sequence ID" value="XM_029791560.2"/>
</dbReference>
<evidence type="ECO:0000313" key="4">
    <source>
        <dbReference type="Proteomes" id="UP000515154"/>
    </source>
</evidence>
<protein>
    <submittedName>
        <fullName evidence="5">Prefoldin subunit 2</fullName>
    </submittedName>
</protein>
<dbReference type="GO" id="GO:0016272">
    <property type="term" value="C:prefoldin complex"/>
    <property type="evidence" value="ECO:0007669"/>
    <property type="project" value="InterPro"/>
</dbReference>
<dbReference type="InterPro" id="IPR002777">
    <property type="entry name" value="PFD_beta-like"/>
</dbReference>
<comment type="similarity">
    <text evidence="1">Belongs to the prefoldin subunit beta family.</text>
</comment>
<keyword evidence="2" id="KW-0143">Chaperone</keyword>
<dbReference type="AlphaFoldDB" id="A0A6P7TAR4"/>
<dbReference type="Pfam" id="PF01920">
    <property type="entry name" value="Prefoldin_2"/>
    <property type="match status" value="1"/>
</dbReference>
<reference evidence="5" key="1">
    <citation type="submission" date="2025-08" db="UniProtKB">
        <authorList>
            <consortium name="RefSeq"/>
        </authorList>
    </citation>
    <scope>IDENTIFICATION</scope>
</reference>
<dbReference type="GO" id="GO:0051082">
    <property type="term" value="F:unfolded protein binding"/>
    <property type="evidence" value="ECO:0007669"/>
    <property type="project" value="InterPro"/>
</dbReference>
<dbReference type="Proteomes" id="UP000515154">
    <property type="component" value="Linkage group LG18"/>
</dbReference>
<sequence length="139" mass="15620">MASTAKSNKSKTNEQIIAGFQELRQQQRALASKISEVEMDLKEHNLVIENLSDVDPGKKCFRMLGGVLVERTVKDVLPAIVNNKQQMSKLIETLNKQLESKGIEINKYRETHNLKIRGEESSEVEKQETKPGTQGVLVS</sequence>
<dbReference type="InterPro" id="IPR009053">
    <property type="entry name" value="Prefoldin"/>
</dbReference>
<dbReference type="InterPro" id="IPR027235">
    <property type="entry name" value="PFD2"/>
</dbReference>
<dbReference type="FunFam" id="1.10.287.370:FF:000002">
    <property type="entry name" value="Prefoldin subunit 2"/>
    <property type="match status" value="1"/>
</dbReference>
<evidence type="ECO:0000313" key="5">
    <source>
        <dbReference type="RefSeq" id="XP_029647420.1"/>
    </source>
</evidence>
<accession>A0A6P7TAR4</accession>
<dbReference type="KEGG" id="osn:115221384"/>
<evidence type="ECO:0000256" key="3">
    <source>
        <dbReference type="ARBA" id="ARBA00024667"/>
    </source>
</evidence>
<organism evidence="4 5">
    <name type="scientific">Octopus sinensis</name>
    <name type="common">East Asian common octopus</name>
    <dbReference type="NCBI Taxonomy" id="2607531"/>
    <lineage>
        <taxon>Eukaryota</taxon>
        <taxon>Metazoa</taxon>
        <taxon>Spiralia</taxon>
        <taxon>Lophotrochozoa</taxon>
        <taxon>Mollusca</taxon>
        <taxon>Cephalopoda</taxon>
        <taxon>Coleoidea</taxon>
        <taxon>Octopodiformes</taxon>
        <taxon>Octopoda</taxon>
        <taxon>Incirrata</taxon>
        <taxon>Octopodidae</taxon>
        <taxon>Octopus</taxon>
    </lineage>
</organism>